<sequence length="244" mass="27141">MFGFVTFVYPETVNIILAKGNPRFVCDSRVLVKPYKEKGKVPGKNYRQRHLERGGSFDSLEPYDLPVGPRMFLNSREMLGRKLEQVELQQAMELQGRRMMNFQLSELKNHHHGLQFQPNQIPGIPFPSPAPPHLGINQSHLLRSNSVNQETLEENNSISAAANSPTVTADQKQEIEEACDDSNNNDNGNNNDSLEHILPDSFFASPTKSGGDHPSVSSTSSPNNSPTLPDTSTLNMASQNSCYF</sequence>
<evidence type="ECO:0000313" key="1">
    <source>
        <dbReference type="EMBL" id="KAH7838630.1"/>
    </source>
</evidence>
<dbReference type="Proteomes" id="UP000828048">
    <property type="component" value="Chromosome 6"/>
</dbReference>
<name>A0ACB7XD84_9ERIC</name>
<reference evidence="1 2" key="1">
    <citation type="journal article" date="2021" name="Hortic Res">
        <title>High-quality reference genome and annotation aids understanding of berry development for evergreen blueberry (Vaccinium darrowii).</title>
        <authorList>
            <person name="Yu J."/>
            <person name="Hulse-Kemp A.M."/>
            <person name="Babiker E."/>
            <person name="Staton M."/>
        </authorList>
    </citation>
    <scope>NUCLEOTIDE SEQUENCE [LARGE SCALE GENOMIC DNA]</scope>
    <source>
        <strain evidence="2">cv. NJ 8807/NJ 8810</strain>
        <tissue evidence="1">Young leaf</tissue>
    </source>
</reference>
<protein>
    <submittedName>
        <fullName evidence="1">Uncharacterized protein</fullName>
    </submittedName>
</protein>
<proteinExistence type="predicted"/>
<organism evidence="1 2">
    <name type="scientific">Vaccinium darrowii</name>
    <dbReference type="NCBI Taxonomy" id="229202"/>
    <lineage>
        <taxon>Eukaryota</taxon>
        <taxon>Viridiplantae</taxon>
        <taxon>Streptophyta</taxon>
        <taxon>Embryophyta</taxon>
        <taxon>Tracheophyta</taxon>
        <taxon>Spermatophyta</taxon>
        <taxon>Magnoliopsida</taxon>
        <taxon>eudicotyledons</taxon>
        <taxon>Gunneridae</taxon>
        <taxon>Pentapetalae</taxon>
        <taxon>asterids</taxon>
        <taxon>Ericales</taxon>
        <taxon>Ericaceae</taxon>
        <taxon>Vaccinioideae</taxon>
        <taxon>Vaccinieae</taxon>
        <taxon>Vaccinium</taxon>
    </lineage>
</organism>
<gene>
    <name evidence="1" type="ORF">Vadar_029278</name>
</gene>
<accession>A0ACB7XD84</accession>
<keyword evidence="2" id="KW-1185">Reference proteome</keyword>
<dbReference type="EMBL" id="CM037156">
    <property type="protein sequence ID" value="KAH7838630.1"/>
    <property type="molecule type" value="Genomic_DNA"/>
</dbReference>
<evidence type="ECO:0000313" key="2">
    <source>
        <dbReference type="Proteomes" id="UP000828048"/>
    </source>
</evidence>
<comment type="caution">
    <text evidence="1">The sequence shown here is derived from an EMBL/GenBank/DDBJ whole genome shotgun (WGS) entry which is preliminary data.</text>
</comment>